<protein>
    <submittedName>
        <fullName evidence="1">Uncharacterized protein</fullName>
    </submittedName>
</protein>
<reference evidence="1" key="1">
    <citation type="submission" date="2022-01" db="EMBL/GenBank/DDBJ databases">
        <title>Genome Sequence Resource for Two Populations of Ditylenchus destructor, the Migratory Endoparasitic Phytonematode.</title>
        <authorList>
            <person name="Zhang H."/>
            <person name="Lin R."/>
            <person name="Xie B."/>
        </authorList>
    </citation>
    <scope>NUCLEOTIDE SEQUENCE</scope>
    <source>
        <strain evidence="1">BazhouSP</strain>
    </source>
</reference>
<dbReference type="Proteomes" id="UP001201812">
    <property type="component" value="Unassembled WGS sequence"/>
</dbReference>
<organism evidence="1 2">
    <name type="scientific">Ditylenchus destructor</name>
    <dbReference type="NCBI Taxonomy" id="166010"/>
    <lineage>
        <taxon>Eukaryota</taxon>
        <taxon>Metazoa</taxon>
        <taxon>Ecdysozoa</taxon>
        <taxon>Nematoda</taxon>
        <taxon>Chromadorea</taxon>
        <taxon>Rhabditida</taxon>
        <taxon>Tylenchina</taxon>
        <taxon>Tylenchomorpha</taxon>
        <taxon>Sphaerularioidea</taxon>
        <taxon>Anguinidae</taxon>
        <taxon>Anguininae</taxon>
        <taxon>Ditylenchus</taxon>
    </lineage>
</organism>
<gene>
    <name evidence="1" type="ORF">DdX_15986</name>
</gene>
<evidence type="ECO:0000313" key="2">
    <source>
        <dbReference type="Proteomes" id="UP001201812"/>
    </source>
</evidence>
<dbReference type="AlphaFoldDB" id="A0AAD4MPG8"/>
<name>A0AAD4MPG8_9BILA</name>
<comment type="caution">
    <text evidence="1">The sequence shown here is derived from an EMBL/GenBank/DDBJ whole genome shotgun (WGS) entry which is preliminary data.</text>
</comment>
<proteinExistence type="predicted"/>
<evidence type="ECO:0000313" key="1">
    <source>
        <dbReference type="EMBL" id="KAI1701641.1"/>
    </source>
</evidence>
<dbReference type="EMBL" id="JAKKPZ010000114">
    <property type="protein sequence ID" value="KAI1701641.1"/>
    <property type="molecule type" value="Genomic_DNA"/>
</dbReference>
<accession>A0AAD4MPG8</accession>
<keyword evidence="2" id="KW-1185">Reference proteome</keyword>
<sequence>MSSSADNRNFQELKSRLFRRWNPVPDVYSQWDDIVHWSNKQSRSPAPLRICKCRDHLKTDPETVIHKSESLPDLDRDVIEEADIEVINMEDVPELEILKAKLRLWRIRMYGGIYKNR</sequence>